<name>A0ABS4VKR1_9PSEU</name>
<evidence type="ECO:0000313" key="2">
    <source>
        <dbReference type="Proteomes" id="UP001519295"/>
    </source>
</evidence>
<proteinExistence type="predicted"/>
<evidence type="ECO:0000313" key="1">
    <source>
        <dbReference type="EMBL" id="MBP2364512.1"/>
    </source>
</evidence>
<dbReference type="Proteomes" id="UP001519295">
    <property type="component" value="Unassembled WGS sequence"/>
</dbReference>
<reference evidence="1 2" key="1">
    <citation type="submission" date="2021-03" db="EMBL/GenBank/DDBJ databases">
        <title>Sequencing the genomes of 1000 actinobacteria strains.</title>
        <authorList>
            <person name="Klenk H.-P."/>
        </authorList>
    </citation>
    <scope>NUCLEOTIDE SEQUENCE [LARGE SCALE GENOMIC DNA]</scope>
    <source>
        <strain evidence="1 2">DSM 45256</strain>
    </source>
</reference>
<dbReference type="EMBL" id="JAGINU010000001">
    <property type="protein sequence ID" value="MBP2364512.1"/>
    <property type="molecule type" value="Genomic_DNA"/>
</dbReference>
<comment type="caution">
    <text evidence="1">The sequence shown here is derived from an EMBL/GenBank/DDBJ whole genome shotgun (WGS) entry which is preliminary data.</text>
</comment>
<organism evidence="1 2">
    <name type="scientific">Pseudonocardia parietis</name>
    <dbReference type="NCBI Taxonomy" id="570936"/>
    <lineage>
        <taxon>Bacteria</taxon>
        <taxon>Bacillati</taxon>
        <taxon>Actinomycetota</taxon>
        <taxon>Actinomycetes</taxon>
        <taxon>Pseudonocardiales</taxon>
        <taxon>Pseudonocardiaceae</taxon>
        <taxon>Pseudonocardia</taxon>
    </lineage>
</organism>
<sequence>MTATPDTPTETEQYVTVPAPRRADRGESWLERLGWEETG</sequence>
<gene>
    <name evidence="1" type="ORF">JOF36_000208</name>
</gene>
<accession>A0ABS4VKR1</accession>
<keyword evidence="2" id="KW-1185">Reference proteome</keyword>
<protein>
    <submittedName>
        <fullName evidence="1">Uncharacterized protein</fullName>
    </submittedName>
</protein>